<comment type="similarity">
    <text evidence="17">Belongs to the NnrD/CARKD family.</text>
</comment>
<comment type="function">
    <text evidence="14 19">Bifunctional enzyme that catalyzes the epimerization of the S- and R-forms of NAD(P)HX and the dehydration of the S-form of NAD(P)HX at the expense of ADP, which is converted to AMP. This allows the repair of both epimers of NAD(P)HX, a damaged form of NAD(P)H that is a result of enzymatic or heat-dependent hydration.</text>
</comment>
<comment type="catalytic activity">
    <reaction evidence="1 18 19">
        <text>(6R)-NADHX = (6S)-NADHX</text>
        <dbReference type="Rhea" id="RHEA:32215"/>
        <dbReference type="ChEBI" id="CHEBI:64074"/>
        <dbReference type="ChEBI" id="CHEBI:64075"/>
        <dbReference type="EC" id="5.1.99.6"/>
    </reaction>
</comment>
<dbReference type="SUPFAM" id="SSF64153">
    <property type="entry name" value="YjeF N-terminal domain-like"/>
    <property type="match status" value="1"/>
</dbReference>
<keyword evidence="10 17" id="KW-0520">NAD</keyword>
<feature type="binding site" evidence="17">
    <location>
        <position position="372"/>
    </location>
    <ligand>
        <name>(6S)-NADPHX</name>
        <dbReference type="ChEBI" id="CHEBI:64076"/>
    </ligand>
</feature>
<dbReference type="InterPro" id="IPR004443">
    <property type="entry name" value="YjeF_N_dom"/>
</dbReference>
<proteinExistence type="inferred from homology"/>
<dbReference type="InterPro" id="IPR029056">
    <property type="entry name" value="Ribokinase-like"/>
</dbReference>
<evidence type="ECO:0000259" key="21">
    <source>
        <dbReference type="PROSITE" id="PS51385"/>
    </source>
</evidence>
<evidence type="ECO:0000256" key="3">
    <source>
        <dbReference type="ARBA" id="ARBA00006001"/>
    </source>
</evidence>
<protein>
    <recommendedName>
        <fullName evidence="19">Bifunctional NAD(P)H-hydrate repair enzyme</fullName>
    </recommendedName>
    <alternativeName>
        <fullName evidence="19">Nicotinamide nucleotide repair protein</fullName>
    </alternativeName>
    <domain>
        <recommendedName>
            <fullName evidence="19">ADP-dependent (S)-NAD(P)H-hydrate dehydratase</fullName>
            <ecNumber evidence="19">4.2.1.136</ecNumber>
        </recommendedName>
        <alternativeName>
            <fullName evidence="19">ADP-dependent NAD(P)HX dehydratase</fullName>
        </alternativeName>
    </domain>
    <domain>
        <recommendedName>
            <fullName evidence="19">NAD(P)H-hydrate epimerase</fullName>
            <ecNumber evidence="19">5.1.99.6</ecNumber>
        </recommendedName>
    </domain>
</protein>
<evidence type="ECO:0000256" key="12">
    <source>
        <dbReference type="ARBA" id="ARBA00023239"/>
    </source>
</evidence>
<comment type="caution">
    <text evidence="22">The sequence shown here is derived from an EMBL/GenBank/DDBJ whole genome shotgun (WGS) entry which is preliminary data.</text>
</comment>
<keyword evidence="13" id="KW-0511">Multifunctional enzyme</keyword>
<keyword evidence="7 17" id="KW-0067">ATP-binding</keyword>
<comment type="similarity">
    <text evidence="18">Belongs to the NnrE/AIBP family.</text>
</comment>
<comment type="caution">
    <text evidence="18">Lacks conserved residue(s) required for the propagation of feature annotation.</text>
</comment>
<dbReference type="PANTHER" id="PTHR12592:SF0">
    <property type="entry name" value="ATP-DEPENDENT (S)-NAD(P)H-HYDRATE DEHYDRATASE"/>
    <property type="match status" value="1"/>
</dbReference>
<feature type="binding site" evidence="18">
    <location>
        <position position="67"/>
    </location>
    <ligand>
        <name>K(+)</name>
        <dbReference type="ChEBI" id="CHEBI:29103"/>
    </ligand>
</feature>
<feature type="binding site" evidence="18">
    <location>
        <position position="129"/>
    </location>
    <ligand>
        <name>K(+)</name>
        <dbReference type="ChEBI" id="CHEBI:29103"/>
    </ligand>
</feature>
<comment type="catalytic activity">
    <reaction evidence="15 17 19">
        <text>(6S)-NADHX + ADP = AMP + phosphate + NADH + H(+)</text>
        <dbReference type="Rhea" id="RHEA:32223"/>
        <dbReference type="ChEBI" id="CHEBI:15378"/>
        <dbReference type="ChEBI" id="CHEBI:43474"/>
        <dbReference type="ChEBI" id="CHEBI:57945"/>
        <dbReference type="ChEBI" id="CHEBI:64074"/>
        <dbReference type="ChEBI" id="CHEBI:456215"/>
        <dbReference type="ChEBI" id="CHEBI:456216"/>
        <dbReference type="EC" id="4.2.1.136"/>
    </reaction>
</comment>
<feature type="binding site" evidence="17">
    <location>
        <position position="325"/>
    </location>
    <ligand>
        <name>(6S)-NADPHX</name>
        <dbReference type="ChEBI" id="CHEBI:64076"/>
    </ligand>
</feature>
<comment type="catalytic activity">
    <reaction evidence="16 17 19">
        <text>(6S)-NADPHX + ADP = AMP + phosphate + NADPH + H(+)</text>
        <dbReference type="Rhea" id="RHEA:32235"/>
        <dbReference type="ChEBI" id="CHEBI:15378"/>
        <dbReference type="ChEBI" id="CHEBI:43474"/>
        <dbReference type="ChEBI" id="CHEBI:57783"/>
        <dbReference type="ChEBI" id="CHEBI:64076"/>
        <dbReference type="ChEBI" id="CHEBI:456215"/>
        <dbReference type="ChEBI" id="CHEBI:456216"/>
        <dbReference type="EC" id="4.2.1.136"/>
    </reaction>
</comment>
<dbReference type="PROSITE" id="PS51385">
    <property type="entry name" value="YJEF_N"/>
    <property type="match status" value="1"/>
</dbReference>
<evidence type="ECO:0000256" key="5">
    <source>
        <dbReference type="ARBA" id="ARBA00022723"/>
    </source>
</evidence>
<evidence type="ECO:0000256" key="9">
    <source>
        <dbReference type="ARBA" id="ARBA00022958"/>
    </source>
</evidence>
<evidence type="ECO:0000256" key="16">
    <source>
        <dbReference type="ARBA" id="ARBA00049209"/>
    </source>
</evidence>
<keyword evidence="12 17" id="KW-0456">Lyase</keyword>
<feature type="binding site" evidence="17">
    <location>
        <begin position="409"/>
        <end position="413"/>
    </location>
    <ligand>
        <name>AMP</name>
        <dbReference type="ChEBI" id="CHEBI:456215"/>
    </ligand>
</feature>
<comment type="subunit">
    <text evidence="17">Homotetramer.</text>
</comment>
<dbReference type="HAMAP" id="MF_01966">
    <property type="entry name" value="NADHX_epimerase"/>
    <property type="match status" value="1"/>
</dbReference>
<comment type="function">
    <text evidence="18">Catalyzes the epimerization of the S- and R-forms of NAD(P)HX, a damaged form of NAD(P)H that is a result of enzymatic or heat-dependent hydration. This is a prerequisite for the S-specific NAD(P)H-hydrate dehydratase to allow the repair of both epimers of NAD(P)HX.</text>
</comment>
<evidence type="ECO:0000256" key="14">
    <source>
        <dbReference type="ARBA" id="ARBA00025153"/>
    </source>
</evidence>
<dbReference type="Gene3D" id="3.40.1190.20">
    <property type="match status" value="1"/>
</dbReference>
<evidence type="ECO:0000256" key="17">
    <source>
        <dbReference type="HAMAP-Rule" id="MF_01965"/>
    </source>
</evidence>
<comment type="cofactor">
    <cofactor evidence="18 19">
        <name>K(+)</name>
        <dbReference type="ChEBI" id="CHEBI:29103"/>
    </cofactor>
    <text evidence="18 19">Binds 1 potassium ion per subunit.</text>
</comment>
<feature type="binding site" evidence="17">
    <location>
        <position position="438"/>
    </location>
    <ligand>
        <name>AMP</name>
        <dbReference type="ChEBI" id="CHEBI:456215"/>
    </ligand>
</feature>
<dbReference type="PANTHER" id="PTHR12592">
    <property type="entry name" value="ATP-DEPENDENT (S)-NAD(P)H-HYDRATE DEHYDRATASE FAMILY MEMBER"/>
    <property type="match status" value="1"/>
</dbReference>
<dbReference type="PIRSF" id="PIRSF017184">
    <property type="entry name" value="Nnr"/>
    <property type="match status" value="1"/>
</dbReference>
<comment type="similarity">
    <text evidence="3 19">In the N-terminal section; belongs to the NnrE/AIBP family.</text>
</comment>
<evidence type="ECO:0000256" key="4">
    <source>
        <dbReference type="ARBA" id="ARBA00009524"/>
    </source>
</evidence>
<feature type="binding site" evidence="18">
    <location>
        <position position="162"/>
    </location>
    <ligand>
        <name>(6S)-NADPHX</name>
        <dbReference type="ChEBI" id="CHEBI:64076"/>
    </ligand>
</feature>
<evidence type="ECO:0000256" key="19">
    <source>
        <dbReference type="PIRNR" id="PIRNR017184"/>
    </source>
</evidence>
<evidence type="ECO:0000256" key="15">
    <source>
        <dbReference type="ARBA" id="ARBA00048238"/>
    </source>
</evidence>
<feature type="domain" description="YjeF C-terminal" evidence="20">
    <location>
        <begin position="229"/>
        <end position="497"/>
    </location>
</feature>
<keyword evidence="23" id="KW-1185">Reference proteome</keyword>
<dbReference type="CDD" id="cd01171">
    <property type="entry name" value="YXKO-related"/>
    <property type="match status" value="1"/>
</dbReference>
<evidence type="ECO:0000256" key="8">
    <source>
        <dbReference type="ARBA" id="ARBA00022857"/>
    </source>
</evidence>
<dbReference type="EC" id="5.1.99.6" evidence="19"/>
<evidence type="ECO:0000313" key="22">
    <source>
        <dbReference type="EMBL" id="GGK08412.1"/>
    </source>
</evidence>
<feature type="binding site" evidence="17">
    <location>
        <position position="264"/>
    </location>
    <ligand>
        <name>(6S)-NADPHX</name>
        <dbReference type="ChEBI" id="CHEBI:64076"/>
    </ligand>
</feature>
<keyword evidence="6 17" id="KW-0547">Nucleotide-binding</keyword>
<dbReference type="Gene3D" id="3.40.50.10260">
    <property type="entry name" value="YjeF N-terminal domain"/>
    <property type="match status" value="1"/>
</dbReference>
<dbReference type="Pfam" id="PF03853">
    <property type="entry name" value="YjeF_N"/>
    <property type="match status" value="1"/>
</dbReference>
<dbReference type="PROSITE" id="PS51383">
    <property type="entry name" value="YJEF_C_3"/>
    <property type="match status" value="1"/>
</dbReference>
<evidence type="ECO:0000256" key="18">
    <source>
        <dbReference type="HAMAP-Rule" id="MF_01966"/>
    </source>
</evidence>
<feature type="binding site" evidence="18">
    <location>
        <begin position="66"/>
        <end position="70"/>
    </location>
    <ligand>
        <name>(6S)-NADPHX</name>
        <dbReference type="ChEBI" id="CHEBI:64076"/>
    </ligand>
</feature>
<dbReference type="SUPFAM" id="SSF53613">
    <property type="entry name" value="Ribokinase-like"/>
    <property type="match status" value="1"/>
</dbReference>
<keyword evidence="11 18" id="KW-0413">Isomerase</keyword>
<comment type="similarity">
    <text evidence="4 19">In the C-terminal section; belongs to the NnrD/CARKD family.</text>
</comment>
<comment type="function">
    <text evidence="17">Catalyzes the dehydration of the S-form of NAD(P)HX at the expense of ADP, which is converted to AMP. Together with NAD(P)HX epimerase, which catalyzes the epimerization of the S- and R-forms, the enzyme allows the repair of both epimers of NAD(P)HX, a damaged form of NAD(P)H that is a result of enzymatic or heat-dependent hydration.</text>
</comment>
<comment type="cofactor">
    <cofactor evidence="17">
        <name>Mg(2+)</name>
        <dbReference type="ChEBI" id="CHEBI:18420"/>
    </cofactor>
</comment>
<keyword evidence="9 18" id="KW-0630">Potassium</keyword>
<evidence type="ECO:0000256" key="11">
    <source>
        <dbReference type="ARBA" id="ARBA00023235"/>
    </source>
</evidence>
<dbReference type="HAMAP" id="MF_01965">
    <property type="entry name" value="NADHX_dehydratase"/>
    <property type="match status" value="1"/>
</dbReference>
<feature type="binding site" evidence="17">
    <location>
        <position position="439"/>
    </location>
    <ligand>
        <name>(6S)-NADPHX</name>
        <dbReference type="ChEBI" id="CHEBI:64076"/>
    </ligand>
</feature>
<evidence type="ECO:0000256" key="1">
    <source>
        <dbReference type="ARBA" id="ARBA00000013"/>
    </source>
</evidence>
<evidence type="ECO:0000256" key="13">
    <source>
        <dbReference type="ARBA" id="ARBA00023268"/>
    </source>
</evidence>
<dbReference type="Pfam" id="PF01256">
    <property type="entry name" value="Carb_kinase"/>
    <property type="match status" value="1"/>
</dbReference>
<dbReference type="NCBIfam" id="TIGR00197">
    <property type="entry name" value="yjeF_nterm"/>
    <property type="match status" value="1"/>
</dbReference>
<dbReference type="EC" id="4.2.1.136" evidence="19"/>
<name>A0ABQ2EIC9_9GAMM</name>
<dbReference type="EMBL" id="BMME01000001">
    <property type="protein sequence ID" value="GGK08412.1"/>
    <property type="molecule type" value="Genomic_DNA"/>
</dbReference>
<evidence type="ECO:0000256" key="7">
    <source>
        <dbReference type="ARBA" id="ARBA00022840"/>
    </source>
</evidence>
<comment type="catalytic activity">
    <reaction evidence="2 18 19">
        <text>(6R)-NADPHX = (6S)-NADPHX</text>
        <dbReference type="Rhea" id="RHEA:32227"/>
        <dbReference type="ChEBI" id="CHEBI:64076"/>
        <dbReference type="ChEBI" id="CHEBI:64077"/>
        <dbReference type="EC" id="5.1.99.6"/>
    </reaction>
</comment>
<dbReference type="InterPro" id="IPR036652">
    <property type="entry name" value="YjeF_N_dom_sf"/>
</dbReference>
<keyword evidence="5 18" id="KW-0479">Metal-binding</keyword>
<sequence length="497" mass="49563">MHAPVTDAATPLYDVAAMRRVETQAIALLGNDASALMERAGRAAWGCLLDHWPQARRIVVVCGPGNNGGDGYVLARHALEAGREVQVLHAQDQAPRSVPARQAAAAFGDAGGRVAVAGARLPDCDIVVDAVFGIGFDGRADDASHALFAAIAASAAPVLALDVPSGVDASCGDVPGIAVRATRTLQFIGHHAGLATGAALDHVGDLAVAALALPPEVFDGVAPVAWSLRGAALESLLPQRARTAHKGSAGHVLVAGGNHGMGGAAMLAASAALRAGAGLVSVATRAAHVAPLLSRTPEVMAHALEDPTRMAPLLAMADVCAVGPGLGRDAWASGVLKATIAAAHALVVDADALNLLAASPRHLPAATVLTPHPGEAARLLGRTVLEVQRDRIASARALCARYGCVVVLKGAGTVVAAPGAGTWIIDAGNPGMAVGGMGDALTGIIAALRAQGLPAAEAAVVGALQHGVAGDRAAAEGGARGMLPSDLIAALRRPGQD</sequence>
<feature type="binding site" evidence="18">
    <location>
        <begin position="133"/>
        <end position="139"/>
    </location>
    <ligand>
        <name>(6S)-NADPHX</name>
        <dbReference type="ChEBI" id="CHEBI:64076"/>
    </ligand>
</feature>
<evidence type="ECO:0000313" key="23">
    <source>
        <dbReference type="Proteomes" id="UP000599009"/>
    </source>
</evidence>
<gene>
    <name evidence="18" type="primary">nnrE</name>
    <name evidence="17" type="synonym">nnrD</name>
    <name evidence="22" type="ORF">GCM10011394_17180</name>
</gene>
<evidence type="ECO:0000256" key="6">
    <source>
        <dbReference type="ARBA" id="ARBA00022741"/>
    </source>
</evidence>
<feature type="domain" description="YjeF N-terminal" evidence="21">
    <location>
        <begin position="18"/>
        <end position="219"/>
    </location>
</feature>
<reference evidence="23" key="1">
    <citation type="journal article" date="2019" name="Int. J. Syst. Evol. Microbiol.">
        <title>The Global Catalogue of Microorganisms (GCM) 10K type strain sequencing project: providing services to taxonomists for standard genome sequencing and annotation.</title>
        <authorList>
            <consortium name="The Broad Institute Genomics Platform"/>
            <consortium name="The Broad Institute Genome Sequencing Center for Infectious Disease"/>
            <person name="Wu L."/>
            <person name="Ma J."/>
        </authorList>
    </citation>
    <scope>NUCLEOTIDE SEQUENCE [LARGE SCALE GENOMIC DNA]</scope>
    <source>
        <strain evidence="23">CGMCC 1.8985</strain>
    </source>
</reference>
<organism evidence="22 23">
    <name type="scientific">Luteimonas terricola</name>
    <dbReference type="NCBI Taxonomy" id="645597"/>
    <lineage>
        <taxon>Bacteria</taxon>
        <taxon>Pseudomonadati</taxon>
        <taxon>Pseudomonadota</taxon>
        <taxon>Gammaproteobacteria</taxon>
        <taxon>Lysobacterales</taxon>
        <taxon>Lysobacteraceae</taxon>
        <taxon>Luteimonas</taxon>
    </lineage>
</organism>
<evidence type="ECO:0000256" key="10">
    <source>
        <dbReference type="ARBA" id="ARBA00023027"/>
    </source>
</evidence>
<evidence type="ECO:0000256" key="2">
    <source>
        <dbReference type="ARBA" id="ARBA00000909"/>
    </source>
</evidence>
<accession>A0ABQ2EIC9</accession>
<keyword evidence="8 17" id="KW-0521">NADP</keyword>
<feature type="binding site" evidence="18">
    <location>
        <position position="165"/>
    </location>
    <ligand>
        <name>K(+)</name>
        <dbReference type="ChEBI" id="CHEBI:29103"/>
    </ligand>
</feature>
<dbReference type="InterPro" id="IPR000631">
    <property type="entry name" value="CARKD"/>
</dbReference>
<dbReference type="NCBIfam" id="TIGR00196">
    <property type="entry name" value="yjeF_cterm"/>
    <property type="match status" value="1"/>
</dbReference>
<dbReference type="InterPro" id="IPR030677">
    <property type="entry name" value="Nnr"/>
</dbReference>
<dbReference type="RefSeq" id="WP_132986372.1">
    <property type="nucleotide sequence ID" value="NZ_BMME01000001.1"/>
</dbReference>
<dbReference type="Proteomes" id="UP000599009">
    <property type="component" value="Unassembled WGS sequence"/>
</dbReference>
<evidence type="ECO:0000259" key="20">
    <source>
        <dbReference type="PROSITE" id="PS51383"/>
    </source>
</evidence>